<reference evidence="1" key="1">
    <citation type="submission" date="2022-03" db="EMBL/GenBank/DDBJ databases">
        <authorList>
            <person name="Sayadi A."/>
        </authorList>
    </citation>
    <scope>NUCLEOTIDE SEQUENCE</scope>
</reference>
<dbReference type="AlphaFoldDB" id="A0A9P0QA15"/>
<protein>
    <submittedName>
        <fullName evidence="1">Uncharacterized protein</fullName>
    </submittedName>
</protein>
<proteinExistence type="predicted"/>
<organism evidence="1 2">
    <name type="scientific">Acanthoscelides obtectus</name>
    <name type="common">Bean weevil</name>
    <name type="synonym">Bruchus obtectus</name>
    <dbReference type="NCBI Taxonomy" id="200917"/>
    <lineage>
        <taxon>Eukaryota</taxon>
        <taxon>Metazoa</taxon>
        <taxon>Ecdysozoa</taxon>
        <taxon>Arthropoda</taxon>
        <taxon>Hexapoda</taxon>
        <taxon>Insecta</taxon>
        <taxon>Pterygota</taxon>
        <taxon>Neoptera</taxon>
        <taxon>Endopterygota</taxon>
        <taxon>Coleoptera</taxon>
        <taxon>Polyphaga</taxon>
        <taxon>Cucujiformia</taxon>
        <taxon>Chrysomeloidea</taxon>
        <taxon>Chrysomelidae</taxon>
        <taxon>Bruchinae</taxon>
        <taxon>Bruchini</taxon>
        <taxon>Acanthoscelides</taxon>
    </lineage>
</organism>
<comment type="caution">
    <text evidence="1">The sequence shown here is derived from an EMBL/GenBank/DDBJ whole genome shotgun (WGS) entry which is preliminary data.</text>
</comment>
<dbReference type="Proteomes" id="UP001152888">
    <property type="component" value="Unassembled WGS sequence"/>
</dbReference>
<dbReference type="EMBL" id="CAKOFQ010008256">
    <property type="protein sequence ID" value="CAH2013020.1"/>
    <property type="molecule type" value="Genomic_DNA"/>
</dbReference>
<keyword evidence="2" id="KW-1185">Reference proteome</keyword>
<gene>
    <name evidence="1" type="ORF">ACAOBT_LOCUS33159</name>
</gene>
<dbReference type="OrthoDB" id="10482543at2759"/>
<evidence type="ECO:0000313" key="1">
    <source>
        <dbReference type="EMBL" id="CAH2013020.1"/>
    </source>
</evidence>
<evidence type="ECO:0000313" key="2">
    <source>
        <dbReference type="Proteomes" id="UP001152888"/>
    </source>
</evidence>
<sequence>MRGFVSESVKKTDRIDETNLTFYSGNVRFNISYDYINFTYGSDCVEDSFLFRPDPEEKVYLQTTGELYVEGLGTFNISQYCIDEVDGEISALVCGSVEVSEEVVNFVEGYWLENGALCVKRENANSTPLKLSEEYENSKAIRWCENPTELTDEDLHSSEGFCIEENYEPFTGSLRMVKCAITSKIIHSVKVPVRKCCEKSEIMLNSSCKYRDSVDLDPLVKSISLRSSQRLVTSMLKCRKDRHRIRVDNFKLEEDGRSRQSGQLKIQTLTLLEHDELLRPDFLIPRQIKMKLTGDTQPLGLIVRNFIRNSIAGE</sequence>
<accession>A0A9P0QA15</accession>
<name>A0A9P0QA15_ACAOB</name>